<dbReference type="EMBL" id="JBGNUJ010000004">
    <property type="protein sequence ID" value="KAL3959636.1"/>
    <property type="molecule type" value="Genomic_DNA"/>
</dbReference>
<comment type="caution">
    <text evidence="1">The sequence shown here is derived from an EMBL/GenBank/DDBJ whole genome shotgun (WGS) entry which is preliminary data.</text>
</comment>
<keyword evidence="2" id="KW-1185">Reference proteome</keyword>
<accession>A0ACC4DW45</accession>
<evidence type="ECO:0000313" key="2">
    <source>
        <dbReference type="Proteomes" id="UP001638806"/>
    </source>
</evidence>
<reference evidence="1" key="1">
    <citation type="submission" date="2024-12" db="EMBL/GenBank/DDBJ databases">
        <title>Comparative genomics and development of molecular markers within Purpureocillium lilacinum and among Purpureocillium species.</title>
        <authorList>
            <person name="Yeh Z.-Y."/>
            <person name="Ni N.-T."/>
            <person name="Lo P.-H."/>
            <person name="Mushyakhwo K."/>
            <person name="Lin C.-F."/>
            <person name="Nai Y.-S."/>
        </authorList>
    </citation>
    <scope>NUCLEOTIDE SEQUENCE</scope>
    <source>
        <strain evidence="1">NCHU-NPUST-175</strain>
    </source>
</reference>
<gene>
    <name evidence="1" type="ORF">ACCO45_004753</name>
</gene>
<organism evidence="1 2">
    <name type="scientific">Purpureocillium lilacinum</name>
    <name type="common">Paecilomyces lilacinus</name>
    <dbReference type="NCBI Taxonomy" id="33203"/>
    <lineage>
        <taxon>Eukaryota</taxon>
        <taxon>Fungi</taxon>
        <taxon>Dikarya</taxon>
        <taxon>Ascomycota</taxon>
        <taxon>Pezizomycotina</taxon>
        <taxon>Sordariomycetes</taxon>
        <taxon>Hypocreomycetidae</taxon>
        <taxon>Hypocreales</taxon>
        <taxon>Ophiocordycipitaceae</taxon>
        <taxon>Purpureocillium</taxon>
    </lineage>
</organism>
<dbReference type="Proteomes" id="UP001638806">
    <property type="component" value="Unassembled WGS sequence"/>
</dbReference>
<sequence length="1571" mass="171225">MKPRQGRPTHIHNLISTPRPPRGIAPMTWSAVQVSPGAKIHWPGPSGAVRRLFNPRGAAGGDVIGGGRRDVVEITLVGTLGPRLEPTARTGKLGCWGALELAGVVHVIAQRGRPGSIWLPSSLGKRCQQSMENPRRSRPVPDAVRGQCMTCLPPPLAAATRPAAASQAPARTVACPQPKSLFLLPLPPPTHSFPPSSTPTPPRPLFAPFSRSPPAAATSCICRESLLPRRRRAAPDVFLMSSPHSEPENAAPPAPLTPAAVGHGSPTHAHARGSGVGNNNPDNRTAAPPPATAPCTGTTRSASTGTQQQPPPSQSSRADESIAQRPAIASPDGHDVAVTTKPALSSPAPPVPGAASSSATPPVGLSRDATHGSADDINTVSPATAAPGSGPPRQSGPSLLTQALASARGIPKTPNSVSTLPSDSNGRQQHQTYSKAKPDPPSSVAHSHRSPVKTTAQASDVRTSHGGISPVKRGAPLSGAMAASVTIPIATSTAAPRDPASGPSSYNHHTLSNAREVLMEHRSFLDRAKGRASTSLELDRTGSELLKARTFSHSTSPDEKNEKVWSIGSGEGEGEDGLVEQSVAEAMAGVEPNARSRKASYSLRFFKEGLPPDDKARRKDPRTALREKLSPTLEDQPPRGRRDSPGELHTTRSMPPPKGGETQPRPAHETDTQVRAISDERDYFSVTKRTGDRDGPSEAARLPESQPQVNDQATPTPHEAAKPTPAVEADRQPKVAVKSPDASQPGSERPGGSDIDGDADVEAEADESGEEKISSAVFLPHHEMPEARIVKGEGIGAAHPPRQRSLSQSKTHPWLVKADEPEPEPEISDKDDEPPLDLSRVRSRETPVSRPGEPYPMKPDDSAVEDDLEVKNHAVIPHQPAPVNQYEDHVHEHQHQTREPLEAIELIPYKHQVGGHTTIWRFSRRAVCKQLNNRENEFYETIERYHRDLLPFLPRYIGVLNVTFHKQPRRKSVAKREEAAAAERKRLQEVAKKGLENGRDSTTETSENGHADRAPARVISQSLANANIQIPTVTFDDNKHILPRNLLQPTPPPDAFRRRSSSATKMHQSDSSLPRHRPQMEERPNSWGYTTINKRLRNEVFNDAFLKQPVEVQKHRRPHQRSIPGPLCRGYCGRQSLIRILTRGSRAQTSPETPPRLRAESVSDLGPDIALLRPKEDDRESAVKDITGTSAPEPEILKASPLVTKKKRRFSAGGLRRRPEDVRESRGHLKYFEEADDADYKAHNQPLDVLAAEAPLQNGRDETQANGSLEPTPTPAPADTAETGLDMSSPATEFTKILRPVNPKGSQEGGQFSARSSGRPCMMDLKMGTRQYGVEATPKKQKSQQEKCRATTSAELGVRICGLQVWNVQTQTYEFQDKYFGRRLKAGQEFQDALQSFLYNGVDLESILRHIPVVLKKLSQLEHIVRGLRGYRFYAASLLMFYDGDNSSDGGYETMYDSTTDAATDTEESARRKRRNPREIDFKMADFANSLTPFVNLDDKPCPPQHPDEPDGGFIKGLRSLRRYFLQIQREVRMELDLDPRGVRGSRSRFSTHGDGAGDLEDEWDEGRKSL</sequence>
<proteinExistence type="predicted"/>
<protein>
    <submittedName>
        <fullName evidence="1">Uncharacterized protein</fullName>
    </submittedName>
</protein>
<name>A0ACC4DW45_PURLI</name>
<evidence type="ECO:0000313" key="1">
    <source>
        <dbReference type="EMBL" id="KAL3959636.1"/>
    </source>
</evidence>